<sequence>MYRRYCINNDVYSYVRGISLISNTVELLACVFNTAYPHASLPSCNGGRYSTEPAVTVFLKKKDHKKYGCNNRGRRKIPTVPEQHINRSP</sequence>
<name>A0AAE1DVM4_9GAST</name>
<dbReference type="AlphaFoldDB" id="A0AAE1DVM4"/>
<keyword evidence="3" id="KW-1185">Reference proteome</keyword>
<organism evidence="2 3">
    <name type="scientific">Elysia crispata</name>
    <name type="common">lettuce slug</name>
    <dbReference type="NCBI Taxonomy" id="231223"/>
    <lineage>
        <taxon>Eukaryota</taxon>
        <taxon>Metazoa</taxon>
        <taxon>Spiralia</taxon>
        <taxon>Lophotrochozoa</taxon>
        <taxon>Mollusca</taxon>
        <taxon>Gastropoda</taxon>
        <taxon>Heterobranchia</taxon>
        <taxon>Euthyneura</taxon>
        <taxon>Panpulmonata</taxon>
        <taxon>Sacoglossa</taxon>
        <taxon>Placobranchoidea</taxon>
        <taxon>Plakobranchidae</taxon>
        <taxon>Elysia</taxon>
    </lineage>
</organism>
<feature type="region of interest" description="Disordered" evidence="1">
    <location>
        <begin position="70"/>
        <end position="89"/>
    </location>
</feature>
<comment type="caution">
    <text evidence="2">The sequence shown here is derived from an EMBL/GenBank/DDBJ whole genome shotgun (WGS) entry which is preliminary data.</text>
</comment>
<reference evidence="2" key="1">
    <citation type="journal article" date="2023" name="G3 (Bethesda)">
        <title>A reference genome for the long-term kleptoplast-retaining sea slug Elysia crispata morphotype clarki.</title>
        <authorList>
            <person name="Eastman K.E."/>
            <person name="Pendleton A.L."/>
            <person name="Shaikh M.A."/>
            <person name="Suttiyut T."/>
            <person name="Ogas R."/>
            <person name="Tomko P."/>
            <person name="Gavelis G."/>
            <person name="Widhalm J.R."/>
            <person name="Wisecaver J.H."/>
        </authorList>
    </citation>
    <scope>NUCLEOTIDE SEQUENCE</scope>
    <source>
        <strain evidence="2">ECLA1</strain>
    </source>
</reference>
<evidence type="ECO:0000256" key="1">
    <source>
        <dbReference type="SAM" id="MobiDB-lite"/>
    </source>
</evidence>
<evidence type="ECO:0000313" key="2">
    <source>
        <dbReference type="EMBL" id="KAK3784649.1"/>
    </source>
</evidence>
<proteinExistence type="predicted"/>
<evidence type="ECO:0000313" key="3">
    <source>
        <dbReference type="Proteomes" id="UP001283361"/>
    </source>
</evidence>
<gene>
    <name evidence="2" type="ORF">RRG08_003454</name>
</gene>
<protein>
    <submittedName>
        <fullName evidence="2">Uncharacterized protein</fullName>
    </submittedName>
</protein>
<dbReference type="Proteomes" id="UP001283361">
    <property type="component" value="Unassembled WGS sequence"/>
</dbReference>
<dbReference type="EMBL" id="JAWDGP010002226">
    <property type="protein sequence ID" value="KAK3784649.1"/>
    <property type="molecule type" value="Genomic_DNA"/>
</dbReference>
<accession>A0AAE1DVM4</accession>